<keyword evidence="2" id="KW-1185">Reference proteome</keyword>
<dbReference type="GeneTree" id="ENSGT01120000271815"/>
<dbReference type="PANTHER" id="PTHR12138:SF162">
    <property type="entry name" value="CHROMOSOME UNDETERMINED SCAFFOLD_275, WHOLE GENOME SHOTGUN SEQUENCE"/>
    <property type="match status" value="1"/>
</dbReference>
<reference evidence="1 2" key="1">
    <citation type="submission" date="2013-03" db="EMBL/GenBank/DDBJ databases">
        <authorList>
            <person name="Warren W."/>
            <person name="Wilson R.K."/>
        </authorList>
    </citation>
    <scope>NUCLEOTIDE SEQUENCE</scope>
</reference>
<sequence length="152" mass="16321">FFFFLRRSLTYSATQAGVQWCNLGSLQPPPPGFSDSHALASRVAGITGTRHHAWLIFVFFVETGFHHVGQASLELLTSSDPPTLASLSAGITDMSHGALPKILGPLTQNSRSLVKDQREIICPRSVGKPPPSPLIFCRHGGEPGVSPTCRSS</sequence>
<name>A0A7N9CH74_MACFA</name>
<proteinExistence type="predicted"/>
<protein>
    <submittedName>
        <fullName evidence="1">Uncharacterized protein</fullName>
    </submittedName>
</protein>
<accession>A0A7N9CH74</accession>
<evidence type="ECO:0000313" key="2">
    <source>
        <dbReference type="Proteomes" id="UP000233100"/>
    </source>
</evidence>
<dbReference type="PANTHER" id="PTHR12138">
    <property type="entry name" value="PRIMATE-EXPANDED PROTEIN FAMILY"/>
    <property type="match status" value="1"/>
</dbReference>
<organism evidence="1 2">
    <name type="scientific">Macaca fascicularis</name>
    <name type="common">Crab-eating macaque</name>
    <name type="synonym">Cynomolgus monkey</name>
    <dbReference type="NCBI Taxonomy" id="9541"/>
    <lineage>
        <taxon>Eukaryota</taxon>
        <taxon>Metazoa</taxon>
        <taxon>Chordata</taxon>
        <taxon>Craniata</taxon>
        <taxon>Vertebrata</taxon>
        <taxon>Euteleostomi</taxon>
        <taxon>Mammalia</taxon>
        <taxon>Eutheria</taxon>
        <taxon>Euarchontoglires</taxon>
        <taxon>Primates</taxon>
        <taxon>Haplorrhini</taxon>
        <taxon>Catarrhini</taxon>
        <taxon>Cercopithecidae</taxon>
        <taxon>Cercopithecinae</taxon>
        <taxon>Macaca</taxon>
    </lineage>
</organism>
<evidence type="ECO:0000313" key="1">
    <source>
        <dbReference type="Ensembl" id="ENSMFAP00000051817.1"/>
    </source>
</evidence>
<reference evidence="1" key="2">
    <citation type="submission" date="2025-08" db="UniProtKB">
        <authorList>
            <consortium name="Ensembl"/>
        </authorList>
    </citation>
    <scope>IDENTIFICATION</scope>
</reference>
<dbReference type="PRINTS" id="PR02045">
    <property type="entry name" value="F138DOMAIN"/>
</dbReference>
<dbReference type="AlphaFoldDB" id="A0A7N9CH74"/>
<reference evidence="1" key="3">
    <citation type="submission" date="2025-09" db="UniProtKB">
        <authorList>
            <consortium name="Ensembl"/>
        </authorList>
    </citation>
    <scope>IDENTIFICATION</scope>
</reference>
<dbReference type="Proteomes" id="UP000233100">
    <property type="component" value="Chromosome 4"/>
</dbReference>
<dbReference type="Ensembl" id="ENSMFAT00000074376.1">
    <property type="protein sequence ID" value="ENSMFAP00000051817.1"/>
    <property type="gene ID" value="ENSMFAG00000053834.1"/>
</dbReference>